<name>A0ABN9XHV9_9DINO</name>
<evidence type="ECO:0000313" key="3">
    <source>
        <dbReference type="Proteomes" id="UP001189429"/>
    </source>
</evidence>
<gene>
    <name evidence="2" type="ORF">PCOR1329_LOCUS76857</name>
</gene>
<evidence type="ECO:0000256" key="1">
    <source>
        <dbReference type="SAM" id="SignalP"/>
    </source>
</evidence>
<reference evidence="2" key="1">
    <citation type="submission" date="2023-10" db="EMBL/GenBank/DDBJ databases">
        <authorList>
            <person name="Chen Y."/>
            <person name="Shah S."/>
            <person name="Dougan E. K."/>
            <person name="Thang M."/>
            <person name="Chan C."/>
        </authorList>
    </citation>
    <scope>NUCLEOTIDE SEQUENCE [LARGE SCALE GENOMIC DNA]</scope>
</reference>
<feature type="chain" id="PRO_5045744877" evidence="1">
    <location>
        <begin position="25"/>
        <end position="315"/>
    </location>
</feature>
<proteinExistence type="predicted"/>
<dbReference type="Proteomes" id="UP001189429">
    <property type="component" value="Unassembled WGS sequence"/>
</dbReference>
<evidence type="ECO:0000313" key="2">
    <source>
        <dbReference type="EMBL" id="CAK0899324.1"/>
    </source>
</evidence>
<keyword evidence="3" id="KW-1185">Reference proteome</keyword>
<organism evidence="2 3">
    <name type="scientific">Prorocentrum cordatum</name>
    <dbReference type="NCBI Taxonomy" id="2364126"/>
    <lineage>
        <taxon>Eukaryota</taxon>
        <taxon>Sar</taxon>
        <taxon>Alveolata</taxon>
        <taxon>Dinophyceae</taxon>
        <taxon>Prorocentrales</taxon>
        <taxon>Prorocentraceae</taxon>
        <taxon>Prorocentrum</taxon>
    </lineage>
</organism>
<dbReference type="EMBL" id="CAUYUJ010020583">
    <property type="protein sequence ID" value="CAK0899324.1"/>
    <property type="molecule type" value="Genomic_DNA"/>
</dbReference>
<accession>A0ABN9XHV9</accession>
<keyword evidence="1" id="KW-0732">Signal</keyword>
<sequence>MAAAGNAAWTIGMVALCVQGQSVAEVDTTPGWVRLAHSMSGDAGRVDLSSSASLIQDGGGLVRMAWSTSGTPADANLMSSYEKIVEFQVPGAVTAGSRPTAGQKCTNSDYFTLVDVTCVQGACNMPAQMYTGTGFNRICYDNAYGLVNLNGQGHDICDWHMDSQNINSLYLGSFSGKVCNGVKDTTGAVTTGSAMNAVSIWYLGSSPSATGDPHLQNVFGERFDLMKPGNHVLINIPRGESVENALLLVTASAKRLGAECADVYFRELNITGSWAEATQVGGYLSQSHALDAQFHETPVTPRAWGVRAPKARPRD</sequence>
<protein>
    <submittedName>
        <fullName evidence="2">Uncharacterized protein</fullName>
    </submittedName>
</protein>
<feature type="signal peptide" evidence="1">
    <location>
        <begin position="1"/>
        <end position="24"/>
    </location>
</feature>
<comment type="caution">
    <text evidence="2">The sequence shown here is derived from an EMBL/GenBank/DDBJ whole genome shotgun (WGS) entry which is preliminary data.</text>
</comment>